<dbReference type="KEGG" id="gfl:GRFL_1546"/>
<dbReference type="STRING" id="1229726.GRFL_1546"/>
<evidence type="ECO:0000313" key="1">
    <source>
        <dbReference type="EMBL" id="APU68270.1"/>
    </source>
</evidence>
<proteinExistence type="predicted"/>
<sequence>MKKKTECVNSRILLAFRKLCHKVHIANIPKILQQAIKMTIFRSPLMIES</sequence>
<organism evidence="1 2">
    <name type="scientific">Christiangramia flava JLT2011</name>
    <dbReference type="NCBI Taxonomy" id="1229726"/>
    <lineage>
        <taxon>Bacteria</taxon>
        <taxon>Pseudomonadati</taxon>
        <taxon>Bacteroidota</taxon>
        <taxon>Flavobacteriia</taxon>
        <taxon>Flavobacteriales</taxon>
        <taxon>Flavobacteriaceae</taxon>
        <taxon>Christiangramia</taxon>
    </lineage>
</organism>
<name>A0A1L7I3T1_9FLAO</name>
<protein>
    <submittedName>
        <fullName evidence="1">Uncharacterized protein</fullName>
    </submittedName>
</protein>
<reference evidence="1 2" key="1">
    <citation type="submission" date="2016-07" db="EMBL/GenBank/DDBJ databases">
        <title>Multi-omics approach to identify versatile polysaccharide utilization systems of a marine flavobacterium Gramella flava.</title>
        <authorList>
            <person name="Tang K."/>
        </authorList>
    </citation>
    <scope>NUCLEOTIDE SEQUENCE [LARGE SCALE GENOMIC DNA]</scope>
    <source>
        <strain evidence="1 2">JLT2011</strain>
    </source>
</reference>
<evidence type="ECO:0000313" key="2">
    <source>
        <dbReference type="Proteomes" id="UP000186230"/>
    </source>
</evidence>
<keyword evidence="2" id="KW-1185">Reference proteome</keyword>
<accession>A0A1L7I3T1</accession>
<gene>
    <name evidence="1" type="ORF">GRFL_1546</name>
</gene>
<dbReference type="AlphaFoldDB" id="A0A1L7I3T1"/>
<dbReference type="EMBL" id="CP016359">
    <property type="protein sequence ID" value="APU68270.1"/>
    <property type="molecule type" value="Genomic_DNA"/>
</dbReference>
<dbReference type="Proteomes" id="UP000186230">
    <property type="component" value="Chromosome"/>
</dbReference>